<evidence type="ECO:0000256" key="2">
    <source>
        <dbReference type="ARBA" id="ARBA00022527"/>
    </source>
</evidence>
<evidence type="ECO:0000256" key="3">
    <source>
        <dbReference type="ARBA" id="ARBA00022679"/>
    </source>
</evidence>
<evidence type="ECO:0000313" key="13">
    <source>
        <dbReference type="EMBL" id="BBX31591.1"/>
    </source>
</evidence>
<evidence type="ECO:0000256" key="5">
    <source>
        <dbReference type="ARBA" id="ARBA00022741"/>
    </source>
</evidence>
<dbReference type="InterPro" id="IPR008271">
    <property type="entry name" value="Ser/Thr_kinase_AS"/>
</dbReference>
<feature type="compositionally biased region" description="Pro residues" evidence="10">
    <location>
        <begin position="305"/>
        <end position="332"/>
    </location>
</feature>
<evidence type="ECO:0000313" key="14">
    <source>
        <dbReference type="EMBL" id="BDY26760.1"/>
    </source>
</evidence>
<evidence type="ECO:0000256" key="7">
    <source>
        <dbReference type="ARBA" id="ARBA00022840"/>
    </source>
</evidence>
<dbReference type="GO" id="GO:0080090">
    <property type="term" value="P:regulation of primary metabolic process"/>
    <property type="evidence" value="ECO:0007669"/>
    <property type="project" value="UniProtKB-ARBA"/>
</dbReference>
<dbReference type="Gene3D" id="1.10.510.10">
    <property type="entry name" value="Transferase(Phosphotransferase) domain 1"/>
    <property type="match status" value="1"/>
</dbReference>
<dbReference type="PROSITE" id="PS00108">
    <property type="entry name" value="PROTEIN_KINASE_ST"/>
    <property type="match status" value="1"/>
</dbReference>
<protein>
    <recommendedName>
        <fullName evidence="1">non-specific serine/threonine protein kinase</fullName>
        <ecNumber evidence="1">2.7.11.1</ecNumber>
    </recommendedName>
</protein>
<evidence type="ECO:0000256" key="1">
    <source>
        <dbReference type="ARBA" id="ARBA00012513"/>
    </source>
</evidence>
<dbReference type="Proteomes" id="UP001241092">
    <property type="component" value="Chromosome"/>
</dbReference>
<evidence type="ECO:0000256" key="4">
    <source>
        <dbReference type="ARBA" id="ARBA00022729"/>
    </source>
</evidence>
<feature type="region of interest" description="Disordered" evidence="10">
    <location>
        <begin position="280"/>
        <end position="385"/>
    </location>
</feature>
<dbReference type="RefSeq" id="WP_073907472.1">
    <property type="nucleotide sequence ID" value="NZ_AP022567.1"/>
</dbReference>
<dbReference type="PANTHER" id="PTHR43289">
    <property type="entry name" value="MITOGEN-ACTIVATED PROTEIN KINASE KINASE KINASE 20-RELATED"/>
    <property type="match status" value="1"/>
</dbReference>
<dbReference type="SUPFAM" id="SSF56112">
    <property type="entry name" value="Protein kinase-like (PK-like)"/>
    <property type="match status" value="1"/>
</dbReference>
<evidence type="ECO:0000256" key="11">
    <source>
        <dbReference type="SAM" id="Phobius"/>
    </source>
</evidence>
<keyword evidence="3 14" id="KW-0808">Transferase</keyword>
<dbReference type="PROSITE" id="PS50011">
    <property type="entry name" value="PROTEIN_KINASE_DOM"/>
    <property type="match status" value="1"/>
</dbReference>
<keyword evidence="15" id="KW-1185">Reference proteome</keyword>
<reference evidence="13 15" key="1">
    <citation type="journal article" date="2019" name="Emerg. Microbes Infect.">
        <title>Comprehensive subspecies identification of 175 nontuberculous mycobacteria species based on 7547 genomic profiles.</title>
        <authorList>
            <person name="Matsumoto Y."/>
            <person name="Kinjo T."/>
            <person name="Motooka D."/>
            <person name="Nabeya D."/>
            <person name="Jung N."/>
            <person name="Uechi K."/>
            <person name="Horii T."/>
            <person name="Iida T."/>
            <person name="Fujita J."/>
            <person name="Nakamura S."/>
        </authorList>
    </citation>
    <scope>NUCLEOTIDE SEQUENCE [LARGE SCALE GENOMIC DNA]</scope>
    <source>
        <strain evidence="13 15">JCM 12375</strain>
    </source>
</reference>
<dbReference type="EC" id="2.7.11.1" evidence="1"/>
<dbReference type="EMBL" id="AP022567">
    <property type="protein sequence ID" value="BBX31591.1"/>
    <property type="molecule type" value="Genomic_DNA"/>
</dbReference>
<organism evidence="14 16">
    <name type="scientific">Mycolicibacterium mageritense</name>
    <name type="common">Mycobacterium mageritense</name>
    <dbReference type="NCBI Taxonomy" id="53462"/>
    <lineage>
        <taxon>Bacteria</taxon>
        <taxon>Bacillati</taxon>
        <taxon>Actinomycetota</taxon>
        <taxon>Actinomycetes</taxon>
        <taxon>Mycobacteriales</taxon>
        <taxon>Mycobacteriaceae</taxon>
        <taxon>Mycolicibacterium</taxon>
    </lineage>
</organism>
<keyword evidence="4" id="KW-0732">Signal</keyword>
<feature type="compositionally biased region" description="Low complexity" evidence="10">
    <location>
        <begin position="425"/>
        <end position="443"/>
    </location>
</feature>
<dbReference type="EMBL" id="AP027452">
    <property type="protein sequence ID" value="BDY26760.1"/>
    <property type="molecule type" value="Genomic_DNA"/>
</dbReference>
<reference evidence="13" key="2">
    <citation type="submission" date="2020-02" db="EMBL/GenBank/DDBJ databases">
        <authorList>
            <person name="Matsumoto Y."/>
            <person name="Kinjo T."/>
            <person name="Motooka D."/>
            <person name="Nabeya D."/>
            <person name="Jung N."/>
            <person name="Uechi K."/>
            <person name="Horii T."/>
            <person name="Iida T."/>
            <person name="Fujita J."/>
            <person name="Nakamura S."/>
        </authorList>
    </citation>
    <scope>NUCLEOTIDE SEQUENCE</scope>
    <source>
        <strain evidence="13">JCM 12375</strain>
    </source>
</reference>
<sequence>MPLASGQVFAGFTIVRLVGTGGMGEVYLAAHPRLPREDALKVLPQTVSADNEFRQRFIREADMAATLWHPHIVGVHDRGEFEGRLWISMDYVDGHDAARLLHDQYPSGMPAEDVIEIIAAVADALDYAHQRQLLHRDVKPANILLTSKQGSKRRIMLTDFGIARRADEVNGLTSTNITVGSMSYTAPEQLMGQKLDGRADQYSLAATAYRLFTGSPPYAHSNPAVVISHHLSSPVPKLAATKPELAAFDSVMARGLAKDPKDRYDTCHDFATALAEAAAGATAPTTRMPALAPTPTPAPQQAMPVAPPPRPPVPMSPSNPTAHPRPNPPSEPPVFTSSWTVSEPARKPSSGTGGIPTAGGSGSGMAPPPPTGFGPPPLPYVTTPRKKAGKRKGILIASAICAVVLLVGGITVAMTSGDDGPTPGPETSTNTAAPSSSETTASTPPQPPGHSYTIADYIRDNKINETTVHRGDPGAPVFTMPTPPGWADAGPRTPQWAYSAIVNDTITPTDPPSVISLISKLVGNVDTKKLLEFAPNELQNLADYEPVGGIDRGNLSGFNSVTLGGSYLKDGRRRAIMQTTVVMDSPGGMFVLQVNSDSLYRDMQALVDINKAISEQGTITVP</sequence>
<evidence type="ECO:0000256" key="8">
    <source>
        <dbReference type="ARBA" id="ARBA00047899"/>
    </source>
</evidence>
<keyword evidence="11" id="KW-1133">Transmembrane helix</keyword>
<dbReference type="Gene3D" id="3.30.200.20">
    <property type="entry name" value="Phosphorylase Kinase, domain 1"/>
    <property type="match status" value="1"/>
</dbReference>
<evidence type="ECO:0000256" key="9">
    <source>
        <dbReference type="ARBA" id="ARBA00048679"/>
    </source>
</evidence>
<keyword evidence="11" id="KW-0812">Transmembrane</keyword>
<feature type="compositionally biased region" description="Low complexity" evidence="10">
    <location>
        <begin position="280"/>
        <end position="291"/>
    </location>
</feature>
<keyword evidence="7" id="KW-0067">ATP-binding</keyword>
<feature type="transmembrane region" description="Helical" evidence="11">
    <location>
        <begin position="394"/>
        <end position="414"/>
    </location>
</feature>
<evidence type="ECO:0000256" key="6">
    <source>
        <dbReference type="ARBA" id="ARBA00022777"/>
    </source>
</evidence>
<dbReference type="InterPro" id="IPR011009">
    <property type="entry name" value="Kinase-like_dom_sf"/>
</dbReference>
<feature type="domain" description="Protein kinase" evidence="12">
    <location>
        <begin position="12"/>
        <end position="275"/>
    </location>
</feature>
<evidence type="ECO:0000313" key="15">
    <source>
        <dbReference type="Proteomes" id="UP000465622"/>
    </source>
</evidence>
<comment type="catalytic activity">
    <reaction evidence="8">
        <text>L-threonyl-[protein] + ATP = O-phospho-L-threonyl-[protein] + ADP + H(+)</text>
        <dbReference type="Rhea" id="RHEA:46608"/>
        <dbReference type="Rhea" id="RHEA-COMP:11060"/>
        <dbReference type="Rhea" id="RHEA-COMP:11605"/>
        <dbReference type="ChEBI" id="CHEBI:15378"/>
        <dbReference type="ChEBI" id="CHEBI:30013"/>
        <dbReference type="ChEBI" id="CHEBI:30616"/>
        <dbReference type="ChEBI" id="CHEBI:61977"/>
        <dbReference type="ChEBI" id="CHEBI:456216"/>
        <dbReference type="EC" id="2.7.11.1"/>
    </reaction>
</comment>
<keyword evidence="11" id="KW-0472">Membrane</keyword>
<dbReference type="FunFam" id="3.30.200.20:FF:000035">
    <property type="entry name" value="Serine/threonine protein kinase Stk1"/>
    <property type="match status" value="1"/>
</dbReference>
<dbReference type="InterPro" id="IPR019674">
    <property type="entry name" value="Lipoprotein_LpqN/LpqT-like"/>
</dbReference>
<dbReference type="GO" id="GO:0004674">
    <property type="term" value="F:protein serine/threonine kinase activity"/>
    <property type="evidence" value="ECO:0007669"/>
    <property type="project" value="UniProtKB-KW"/>
</dbReference>
<dbReference type="PANTHER" id="PTHR43289:SF6">
    <property type="entry name" value="SERINE_THREONINE-PROTEIN KINASE NEKL-3"/>
    <property type="match status" value="1"/>
</dbReference>
<gene>
    <name evidence="14" type="primary">pknD_2</name>
    <name evidence="14" type="ORF">hbim_00675</name>
    <name evidence="13" type="ORF">MMAGJ_08730</name>
</gene>
<dbReference type="GO" id="GO:0005524">
    <property type="term" value="F:ATP binding"/>
    <property type="evidence" value="ECO:0007669"/>
    <property type="project" value="UniProtKB-KW"/>
</dbReference>
<dbReference type="Proteomes" id="UP000465622">
    <property type="component" value="Chromosome"/>
</dbReference>
<dbReference type="AlphaFoldDB" id="A0AAI8TPV0"/>
<comment type="catalytic activity">
    <reaction evidence="9">
        <text>L-seryl-[protein] + ATP = O-phospho-L-seryl-[protein] + ADP + H(+)</text>
        <dbReference type="Rhea" id="RHEA:17989"/>
        <dbReference type="Rhea" id="RHEA-COMP:9863"/>
        <dbReference type="Rhea" id="RHEA-COMP:11604"/>
        <dbReference type="ChEBI" id="CHEBI:15378"/>
        <dbReference type="ChEBI" id="CHEBI:29999"/>
        <dbReference type="ChEBI" id="CHEBI:30616"/>
        <dbReference type="ChEBI" id="CHEBI:83421"/>
        <dbReference type="ChEBI" id="CHEBI:456216"/>
        <dbReference type="EC" id="2.7.11.1"/>
    </reaction>
</comment>
<accession>A0AAI8TPV0</accession>
<name>A0AAI8TPV0_MYCME</name>
<dbReference type="Pfam" id="PF10738">
    <property type="entry name" value="Lpp-LpqN"/>
    <property type="match status" value="1"/>
</dbReference>
<evidence type="ECO:0000313" key="16">
    <source>
        <dbReference type="Proteomes" id="UP001241092"/>
    </source>
</evidence>
<keyword evidence="2 13" id="KW-0723">Serine/threonine-protein kinase</keyword>
<feature type="compositionally biased region" description="Gly residues" evidence="10">
    <location>
        <begin position="351"/>
        <end position="363"/>
    </location>
</feature>
<evidence type="ECO:0000256" key="10">
    <source>
        <dbReference type="SAM" id="MobiDB-lite"/>
    </source>
</evidence>
<proteinExistence type="predicted"/>
<feature type="compositionally biased region" description="Pro residues" evidence="10">
    <location>
        <begin position="366"/>
        <end position="379"/>
    </location>
</feature>
<keyword evidence="6 14" id="KW-0418">Kinase</keyword>
<feature type="region of interest" description="Disordered" evidence="10">
    <location>
        <begin position="416"/>
        <end position="453"/>
    </location>
</feature>
<dbReference type="Gene3D" id="3.40.1000.10">
    <property type="entry name" value="Mog1/PsbP, alpha/beta/alpha sandwich"/>
    <property type="match status" value="1"/>
</dbReference>
<dbReference type="Pfam" id="PF00069">
    <property type="entry name" value="Pkinase"/>
    <property type="match status" value="1"/>
</dbReference>
<keyword evidence="5" id="KW-0547">Nucleotide-binding</keyword>
<dbReference type="CDD" id="cd14014">
    <property type="entry name" value="STKc_PknB_like"/>
    <property type="match status" value="1"/>
</dbReference>
<evidence type="ECO:0000259" key="12">
    <source>
        <dbReference type="PROSITE" id="PS50011"/>
    </source>
</evidence>
<dbReference type="SMART" id="SM00220">
    <property type="entry name" value="S_TKc"/>
    <property type="match status" value="1"/>
</dbReference>
<dbReference type="InterPro" id="IPR000719">
    <property type="entry name" value="Prot_kinase_dom"/>
</dbReference>
<reference evidence="14" key="3">
    <citation type="submission" date="2023-03" db="EMBL/GenBank/DDBJ databases">
        <title>Draft genome sequence of a Mycolicibacterium mageritense strain H4_3_1 isolated from a hybrid biological-inorganic system reactor.</title>
        <authorList>
            <person name="Feng X."/>
            <person name="Kazama D."/>
            <person name="Sato K."/>
            <person name="Kobayashi H."/>
        </authorList>
    </citation>
    <scope>NUCLEOTIDE SEQUENCE</scope>
    <source>
        <strain evidence="14">H4_3_1</strain>
    </source>
</reference>